<accession>A0A238D2I6</accession>
<name>A0A238D2I6_THIDL</name>
<dbReference type="AlphaFoldDB" id="A0A238D2I6"/>
<dbReference type="EMBL" id="FLMQ01000055">
    <property type="protein sequence ID" value="SBP87498.1"/>
    <property type="molecule type" value="Genomic_DNA"/>
</dbReference>
<sequence>MNEAQMTTTQAAQALFTSLLDEQVHLFAGVSTLSMDDVRQSLYLFCLEHAAGLDAFNPLLGTPKNYIMGRMWGLVERWRPMSSLDDILTNDHDQPIRQRLPDVLQAPGVEAALIASAQRQAEDQIRDDLELASRKSLHGLPTTVALVTHCDRPLSEVARLCGKNRWRLRQAVRQQSSGLAQGGGLAG</sequence>
<reference evidence="1 2" key="1">
    <citation type="submission" date="2016-06" db="EMBL/GenBank/DDBJ databases">
        <authorList>
            <person name="Kjaerup R.B."/>
            <person name="Dalgaard T.S."/>
            <person name="Juul-Madsen H.R."/>
        </authorList>
    </citation>
    <scope>NUCLEOTIDE SEQUENCE [LARGE SCALE GENOMIC DNA]</scope>
    <source>
        <strain evidence="1 2">DSM 16361</strain>
    </source>
</reference>
<evidence type="ECO:0000313" key="2">
    <source>
        <dbReference type="Proteomes" id="UP000214566"/>
    </source>
</evidence>
<dbReference type="RefSeq" id="WP_094159782.1">
    <property type="nucleotide sequence ID" value="NZ_LT592170.1"/>
</dbReference>
<dbReference type="OrthoDB" id="9151898at2"/>
<keyword evidence="2" id="KW-1185">Reference proteome</keyword>
<gene>
    <name evidence="1" type="ORF">THIARS_60211</name>
</gene>
<proteinExistence type="predicted"/>
<evidence type="ECO:0000313" key="1">
    <source>
        <dbReference type="EMBL" id="SBP87498.1"/>
    </source>
</evidence>
<protein>
    <submittedName>
        <fullName evidence="1">Uncharacterized protein</fullName>
    </submittedName>
</protein>
<dbReference type="Proteomes" id="UP000214566">
    <property type="component" value="Unassembled WGS sequence"/>
</dbReference>
<organism evidence="1 2">
    <name type="scientific">Thiomonas delicata</name>
    <name type="common">Thiomonas cuprina</name>
    <dbReference type="NCBI Taxonomy" id="364030"/>
    <lineage>
        <taxon>Bacteria</taxon>
        <taxon>Pseudomonadati</taxon>
        <taxon>Pseudomonadota</taxon>
        <taxon>Betaproteobacteria</taxon>
        <taxon>Burkholderiales</taxon>
        <taxon>Thiomonas</taxon>
    </lineage>
</organism>